<dbReference type="STRING" id="180957.B5S52_14130"/>
<accession>A0A0M2F2R0</accession>
<dbReference type="OrthoDB" id="6433061at2"/>
<keyword evidence="1" id="KW-0812">Transmembrane</keyword>
<evidence type="ECO:0000313" key="3">
    <source>
        <dbReference type="EMBL" id="MBN3105294.1"/>
    </source>
</evidence>
<evidence type="ECO:0000313" key="7">
    <source>
        <dbReference type="Proteomes" id="UP000762586"/>
    </source>
</evidence>
<keyword evidence="1" id="KW-0472">Membrane</keyword>
<evidence type="ECO:0000313" key="2">
    <source>
        <dbReference type="EMBL" id="KGA35299.1"/>
    </source>
</evidence>
<keyword evidence="7" id="KW-1185">Reference proteome</keyword>
<dbReference type="EMBL" id="CP065031">
    <property type="protein sequence ID" value="QPK22633.1"/>
    <property type="molecule type" value="Genomic_DNA"/>
</dbReference>
<dbReference type="EMBL" id="JQOD01000001">
    <property type="protein sequence ID" value="KGA35299.1"/>
    <property type="molecule type" value="Genomic_DNA"/>
</dbReference>
<name>A0A0M2F2R0_9GAMM</name>
<sequence>MVMKRVPTGVKLLIGAVIYILTFLLARPSDPVTKGEREFWIKAAELFGERDAEGFIGIALLIGCFLVTLVSYLTVIHIVEKKLNENH</sequence>
<evidence type="ECO:0000313" key="4">
    <source>
        <dbReference type="EMBL" id="QPK22633.1"/>
    </source>
</evidence>
<dbReference type="Proteomes" id="UP000269351">
    <property type="component" value="Chromosome"/>
</dbReference>
<keyword evidence="1" id="KW-1133">Transmembrane helix</keyword>
<dbReference type="Proteomes" id="UP000762586">
    <property type="component" value="Unassembled WGS sequence"/>
</dbReference>
<evidence type="ECO:0000256" key="1">
    <source>
        <dbReference type="SAM" id="Phobius"/>
    </source>
</evidence>
<dbReference type="EMBL" id="JACGET010000004">
    <property type="protein sequence ID" value="MBN3105294.1"/>
    <property type="molecule type" value="Genomic_DNA"/>
</dbReference>
<evidence type="ECO:0000313" key="6">
    <source>
        <dbReference type="Proteomes" id="UP000269351"/>
    </source>
</evidence>
<organism evidence="2 5">
    <name type="scientific">Pectobacterium brasiliense</name>
    <dbReference type="NCBI Taxonomy" id="180957"/>
    <lineage>
        <taxon>Bacteria</taxon>
        <taxon>Pseudomonadati</taxon>
        <taxon>Pseudomonadota</taxon>
        <taxon>Gammaproteobacteria</taxon>
        <taxon>Enterobacterales</taxon>
        <taxon>Pectobacteriaceae</taxon>
        <taxon>Pectobacterium</taxon>
    </lineage>
</organism>
<reference evidence="4 6" key="3">
    <citation type="submission" date="2020-11" db="EMBL/GenBank/DDBJ databases">
        <title>Complete genome sequence of Pectobacterium brasiliense strain F126.</title>
        <authorList>
            <person name="Miroshnikov K."/>
            <person name="Vo T.N.H."/>
            <person name="Khodykina M.V."/>
            <person name="Kabanova A.P."/>
            <person name="Shneider M."/>
            <person name="Korzhenkov A."/>
            <person name="Toschakov S.V."/>
            <person name="Miroshnikov K.A."/>
            <person name="Ignatov A.N."/>
            <person name="Mikhailova Y.V."/>
            <person name="Shelenkov A."/>
            <person name="Yanushevich Y.G."/>
            <person name="Evseev P.V."/>
        </authorList>
    </citation>
    <scope>NUCLEOTIDE SEQUENCE [LARGE SCALE GENOMIC DNA]</scope>
    <source>
        <strain evidence="4 6">F126</strain>
    </source>
</reference>
<protein>
    <submittedName>
        <fullName evidence="2">Uncharacterized protein</fullName>
    </submittedName>
</protein>
<dbReference type="Proteomes" id="UP000029435">
    <property type="component" value="Unassembled WGS sequence"/>
</dbReference>
<reference evidence="2 5" key="1">
    <citation type="submission" date="2014-08" db="EMBL/GenBank/DDBJ databases">
        <title>Genome sequences of NCPPB Pectobacterium isolates.</title>
        <authorList>
            <person name="Glover R.H."/>
            <person name="Sapp M."/>
            <person name="Elphinstone J."/>
        </authorList>
    </citation>
    <scope>NUCLEOTIDE SEQUENCE [LARGE SCALE GENOMIC DNA]</scope>
    <source>
        <strain evidence="2 5">LMG 21372</strain>
    </source>
</reference>
<gene>
    <name evidence="4" type="ORF">F126LOC_013230</name>
    <name evidence="3" type="ORF">H4F48_04275</name>
    <name evidence="2" type="ORF">KU74_02185</name>
</gene>
<evidence type="ECO:0000313" key="5">
    <source>
        <dbReference type="Proteomes" id="UP000029435"/>
    </source>
</evidence>
<dbReference type="AlphaFoldDB" id="A0A0M2F2R0"/>
<reference evidence="3 7" key="2">
    <citation type="submission" date="2020-07" db="EMBL/GenBank/DDBJ databases">
        <title>A pangenomic view of the genus Pectobacterium provides insights into genome organization, phylogeny, and virulence.</title>
        <authorList>
            <person name="Jonkheer E."/>
            <person name="Brankovics B."/>
            <person name="Houwers I."/>
            <person name="Van Der Wolf J."/>
            <person name="Bonants P."/>
            <person name="Vreeburg R."/>
            <person name="Bollema R."/>
            <person name="De Haan J."/>
            <person name="Berke L."/>
            <person name="De Ridder D."/>
            <person name="Smit S."/>
            <person name="Van Der Lee T.A.J."/>
        </authorList>
    </citation>
    <scope>NUCLEOTIDE SEQUENCE [LARGE SCALE GENOMIC DNA]</scope>
    <source>
        <strain evidence="3 7">NAK:384</strain>
    </source>
</reference>
<dbReference type="RefSeq" id="WP_039311843.1">
    <property type="nucleotide sequence ID" value="NZ_BSWF01000002.1"/>
</dbReference>
<proteinExistence type="predicted"/>
<feature type="transmembrane region" description="Helical" evidence="1">
    <location>
        <begin position="55"/>
        <end position="79"/>
    </location>
</feature>